<dbReference type="RefSeq" id="WP_094983841.1">
    <property type="nucleotide sequence ID" value="NZ_NHNI01000001.1"/>
</dbReference>
<evidence type="ECO:0000313" key="4">
    <source>
        <dbReference type="Proteomes" id="UP000216101"/>
    </source>
</evidence>
<accession>A0A266Q9P3</accession>
<dbReference type="Proteomes" id="UP000216101">
    <property type="component" value="Unassembled WGS sequence"/>
</dbReference>
<gene>
    <name evidence="3" type="ORF">CBP51_03360</name>
</gene>
<feature type="chain" id="PRO_5012062896" description="PDZ domain-containing protein" evidence="1">
    <location>
        <begin position="19"/>
        <end position="111"/>
    </location>
</feature>
<name>A0A266Q9P3_9GAMM</name>
<dbReference type="Gene3D" id="2.30.42.10">
    <property type="match status" value="1"/>
</dbReference>
<dbReference type="PROSITE" id="PS50106">
    <property type="entry name" value="PDZ"/>
    <property type="match status" value="1"/>
</dbReference>
<keyword evidence="4" id="KW-1185">Reference proteome</keyword>
<dbReference type="Pfam" id="PF17820">
    <property type="entry name" value="PDZ_6"/>
    <property type="match status" value="1"/>
</dbReference>
<evidence type="ECO:0000259" key="2">
    <source>
        <dbReference type="PROSITE" id="PS50106"/>
    </source>
</evidence>
<dbReference type="AlphaFoldDB" id="A0A266Q9P3"/>
<dbReference type="EMBL" id="NHNI01000001">
    <property type="protein sequence ID" value="OZY86081.1"/>
    <property type="molecule type" value="Genomic_DNA"/>
</dbReference>
<feature type="signal peptide" evidence="1">
    <location>
        <begin position="1"/>
        <end position="18"/>
    </location>
</feature>
<proteinExistence type="predicted"/>
<dbReference type="InterPro" id="IPR041489">
    <property type="entry name" value="PDZ_6"/>
</dbReference>
<reference evidence="4" key="1">
    <citation type="submission" date="2017-05" db="EMBL/GenBank/DDBJ databases">
        <authorList>
            <person name="Barney B.M."/>
        </authorList>
    </citation>
    <scope>NUCLEOTIDE SEQUENCE [LARGE SCALE GENOMIC DNA]</scope>
    <source>
        <strain evidence="4">PSBB022</strain>
    </source>
</reference>
<sequence length="111" mass="11888">MKYILWFICCFLSPAILASTGDFGVEVDVTTIGLFPPKLETVTVATVKEGSSADRAGVQVGDKIVSINGCNIPGCSAFKAKRMMNVEQGETAQFQLLTAADELRTIDLLAE</sequence>
<organism evidence="3 4">
    <name type="scientific">Cellvibrio mixtus</name>
    <dbReference type="NCBI Taxonomy" id="39650"/>
    <lineage>
        <taxon>Bacteria</taxon>
        <taxon>Pseudomonadati</taxon>
        <taxon>Pseudomonadota</taxon>
        <taxon>Gammaproteobacteria</taxon>
        <taxon>Cellvibrionales</taxon>
        <taxon>Cellvibrionaceae</taxon>
        <taxon>Cellvibrio</taxon>
    </lineage>
</organism>
<comment type="caution">
    <text evidence="3">The sequence shown here is derived from an EMBL/GenBank/DDBJ whole genome shotgun (WGS) entry which is preliminary data.</text>
</comment>
<feature type="domain" description="PDZ" evidence="2">
    <location>
        <begin position="19"/>
        <end position="84"/>
    </location>
</feature>
<evidence type="ECO:0000256" key="1">
    <source>
        <dbReference type="SAM" id="SignalP"/>
    </source>
</evidence>
<dbReference type="InterPro" id="IPR036034">
    <property type="entry name" value="PDZ_sf"/>
</dbReference>
<evidence type="ECO:0000313" key="3">
    <source>
        <dbReference type="EMBL" id="OZY86081.1"/>
    </source>
</evidence>
<dbReference type="SMART" id="SM00228">
    <property type="entry name" value="PDZ"/>
    <property type="match status" value="1"/>
</dbReference>
<keyword evidence="1" id="KW-0732">Signal</keyword>
<protein>
    <recommendedName>
        <fullName evidence="2">PDZ domain-containing protein</fullName>
    </recommendedName>
</protein>
<dbReference type="InterPro" id="IPR001478">
    <property type="entry name" value="PDZ"/>
</dbReference>
<dbReference type="SUPFAM" id="SSF50156">
    <property type="entry name" value="PDZ domain-like"/>
    <property type="match status" value="1"/>
</dbReference>